<feature type="compositionally biased region" description="Polar residues" evidence="7">
    <location>
        <begin position="389"/>
        <end position="404"/>
    </location>
</feature>
<evidence type="ECO:0000313" key="10">
    <source>
        <dbReference type="Proteomes" id="UP000283530"/>
    </source>
</evidence>
<evidence type="ECO:0000313" key="9">
    <source>
        <dbReference type="EMBL" id="RWR86723.1"/>
    </source>
</evidence>
<proteinExistence type="predicted"/>
<feature type="compositionally biased region" description="Polar residues" evidence="7">
    <location>
        <begin position="469"/>
        <end position="484"/>
    </location>
</feature>
<dbReference type="Pfam" id="PF00628">
    <property type="entry name" value="PHD"/>
    <property type="match status" value="1"/>
</dbReference>
<dbReference type="OrthoDB" id="787137at2759"/>
<dbReference type="SUPFAM" id="SSF57903">
    <property type="entry name" value="FYVE/PHD zinc finger"/>
    <property type="match status" value="1"/>
</dbReference>
<evidence type="ECO:0000256" key="4">
    <source>
        <dbReference type="ARBA" id="ARBA00023015"/>
    </source>
</evidence>
<dbReference type="InterPro" id="IPR019787">
    <property type="entry name" value="Znf_PHD-finger"/>
</dbReference>
<dbReference type="PANTHER" id="PTHR33304:SF9">
    <property type="entry name" value="RING_FYVE_PHD ZINC FINGER SUPERFAMILY PROTEIN"/>
    <property type="match status" value="1"/>
</dbReference>
<dbReference type="STRING" id="337451.A0A443P7G4"/>
<feature type="region of interest" description="Disordered" evidence="7">
    <location>
        <begin position="574"/>
        <end position="598"/>
    </location>
</feature>
<feature type="domain" description="PHD-type" evidence="8">
    <location>
        <begin position="136"/>
        <end position="187"/>
    </location>
</feature>
<keyword evidence="3" id="KW-0862">Zinc</keyword>
<evidence type="ECO:0000256" key="5">
    <source>
        <dbReference type="ARBA" id="ARBA00023163"/>
    </source>
</evidence>
<reference evidence="9 10" key="1">
    <citation type="journal article" date="2019" name="Nat. Plants">
        <title>Stout camphor tree genome fills gaps in understanding of flowering plant genome evolution.</title>
        <authorList>
            <person name="Chaw S.M."/>
            <person name="Liu Y.C."/>
            <person name="Wu Y.W."/>
            <person name="Wang H.Y."/>
            <person name="Lin C.I."/>
            <person name="Wu C.S."/>
            <person name="Ke H.M."/>
            <person name="Chang L.Y."/>
            <person name="Hsu C.Y."/>
            <person name="Yang H.T."/>
            <person name="Sudianto E."/>
            <person name="Hsu M.H."/>
            <person name="Wu K.P."/>
            <person name="Wang L.N."/>
            <person name="Leebens-Mack J.H."/>
            <person name="Tsai I.J."/>
        </authorList>
    </citation>
    <scope>NUCLEOTIDE SEQUENCE [LARGE SCALE GENOMIC DNA]</scope>
    <source>
        <strain evidence="10">cv. Chaw 1501</strain>
        <tissue evidence="9">Young leaves</tissue>
    </source>
</reference>
<dbReference type="InterPro" id="IPR049914">
    <property type="entry name" value="PHD1-3/5-6"/>
</dbReference>
<dbReference type="Gene3D" id="3.30.40.10">
    <property type="entry name" value="Zinc/RING finger domain, C3HC4 (zinc finger)"/>
    <property type="match status" value="1"/>
</dbReference>
<evidence type="ECO:0000256" key="1">
    <source>
        <dbReference type="ARBA" id="ARBA00022723"/>
    </source>
</evidence>
<evidence type="ECO:0000256" key="7">
    <source>
        <dbReference type="SAM" id="MobiDB-lite"/>
    </source>
</evidence>
<dbReference type="PROSITE" id="PS50016">
    <property type="entry name" value="ZF_PHD_2"/>
    <property type="match status" value="1"/>
</dbReference>
<dbReference type="InterPro" id="IPR056280">
    <property type="entry name" value="AIPP2-like_SPOC"/>
</dbReference>
<dbReference type="Pfam" id="PF23121">
    <property type="entry name" value="SPOC_AIPP2"/>
    <property type="match status" value="1"/>
</dbReference>
<feature type="compositionally biased region" description="Basic and acidic residues" evidence="7">
    <location>
        <begin position="540"/>
        <end position="554"/>
    </location>
</feature>
<keyword evidence="2 6" id="KW-0863">Zinc-finger</keyword>
<dbReference type="InterPro" id="IPR001965">
    <property type="entry name" value="Znf_PHD"/>
</dbReference>
<evidence type="ECO:0000256" key="6">
    <source>
        <dbReference type="PROSITE-ProRule" id="PRU00146"/>
    </source>
</evidence>
<dbReference type="SMART" id="SM00249">
    <property type="entry name" value="PHD"/>
    <property type="match status" value="1"/>
</dbReference>
<feature type="compositionally biased region" description="Polar residues" evidence="7">
    <location>
        <begin position="23"/>
        <end position="43"/>
    </location>
</feature>
<feature type="region of interest" description="Disordered" evidence="7">
    <location>
        <begin position="1"/>
        <end position="43"/>
    </location>
</feature>
<keyword evidence="5" id="KW-0804">Transcription</keyword>
<feature type="region of interest" description="Disordered" evidence="7">
    <location>
        <begin position="530"/>
        <end position="558"/>
    </location>
</feature>
<feature type="region of interest" description="Disordered" evidence="7">
    <location>
        <begin position="58"/>
        <end position="77"/>
    </location>
</feature>
<evidence type="ECO:0000259" key="8">
    <source>
        <dbReference type="PROSITE" id="PS50016"/>
    </source>
</evidence>
<keyword evidence="10" id="KW-1185">Reference proteome</keyword>
<sequence length="1419" mass="155258">MTKDSCQDKFSPGASVTAGAGFSQKSELLDSPSSKDVYTGDNSQNVLLPHSLAQSSNGFFSRGDSKDLEENSSSQNQAEPFEFSIELVASSLTEPVTNNSVNGQKSPALDSCILSNNKETPLQSQTEESDIMEDDVKVCDICGDAGREDMLAICNKCSDGAEHIYCMRIMLDKVPEGDWLCEECQLKEDDEKQKLDRTKIITATPKETPSKESCEGILNSKLLPKLDTKSEEAELSNASKVSASSLLSAKRHADNFEDSSSKSRKLAVDTSPGAPRIGSPGRRPALSRESSFKTMDVDKVKKANLVPSSGSQSANNSKEVTRSPSTTGPDSSRVQAQLQLPRGLLSRSATFNNASSKPKVKQLLEDALQKHRSTRESSSSAMRKEGFTKSMSFRTPNSGRSTMIESKAKMPSPNVARLEDPRGLKQAKGQNIIERKNSFKVDRHVVGSSAGGTSMSLPKANPKNVFRGESTSSITSVKNSYDPNTKQRDGKLNSSNSSLSSAHKGSEDALVSDGYGEMKKLSSLLSSRVGIPISKGKPTSAERKPYQVGPKEDTTGSSCVADESCGNLDIVLHDGSRQSHDSTNQDGKAKDSSAFRSSKQVALSTGKNIRCHRCNEVGHIAQFCTASNLRLKASAVRSSGEVNNKNSKWKDAVEAISRTRHKDIRLLDQSDDLSMSSADLSGEVAPKDQLSSTSSCVRNLSSLERTSDGQEALRSATADARTTAIIDDKQHSIHLTETPCASREVNLNAISTISDELKMKRMSSHASLTAYPLRISAIPEHDYIWQGGFELWRSGRLTDYFGGIQAHISTCASRRVLEVVKKFPSKFRLEEVPRLSSWPKQFQGKATEDNIALYFFAKDLESYDKNYKKLLDNMLKNDLALKGDVNGIDILILPSIQLPEKSERWNRMFFLWAVFIERRVSCSESVSGSQKRLCRSSLDLESPVQSLVMDERNTCQKTCSYGQEEKELCPYDGSPKAPEAVSSTSVDFPFLSSKRGDENCYNITSVHNQKPMNFHEHNHVAIDGAHSSEKQALFSVPEIHSSATVSQLTSLHDGSSLSSISMTNEQICPEVKGDKTSLKEVYRDSKIEKDTQLQPCIEPAAVQNGFSKGKLVVLDSDSSNCRQAGFSSSAADGRDTSYISSKMFRGGSSSFAEQAGAGERLMDNVTCVDAERRKEPTEKDRSSWELSPSMKLPLSSFPRSISETSGEMSKESSKTMLWEDESCFQVDKENSCKKMKNCNDVNFQSSSHEQIFGDGSSKTLDLDFKDQKGAYAYDNTIDLENLITTERYLFPVDTGHVKDLKSGNSIPLQVLSSDEEDLPETDVPNLELALGGEKKRPKRGVSPLLGQVMAEKSNQSKLLDPATDGNNDDDLSASLSLSLSLPFSKKEQTAKSVTKTEPLLPKRHHVNTSLLLSGGFTET</sequence>
<gene>
    <name evidence="9" type="ORF">CKAN_01563600</name>
</gene>
<accession>A0A443P7G4</accession>
<dbReference type="InterPro" id="IPR013083">
    <property type="entry name" value="Znf_RING/FYVE/PHD"/>
</dbReference>
<keyword evidence="1" id="KW-0479">Metal-binding</keyword>
<dbReference type="PANTHER" id="PTHR33304">
    <property type="match status" value="1"/>
</dbReference>
<comment type="caution">
    <text evidence="9">The sequence shown here is derived from an EMBL/GenBank/DDBJ whole genome shotgun (WGS) entry which is preliminary data.</text>
</comment>
<evidence type="ECO:0000256" key="2">
    <source>
        <dbReference type="ARBA" id="ARBA00022771"/>
    </source>
</evidence>
<name>A0A443P7G4_9MAGN</name>
<dbReference type="GO" id="GO:0140566">
    <property type="term" value="F:histone reader activity"/>
    <property type="evidence" value="ECO:0007669"/>
    <property type="project" value="InterPro"/>
</dbReference>
<protein>
    <recommendedName>
        <fullName evidence="8">PHD-type domain-containing protein</fullName>
    </recommendedName>
</protein>
<dbReference type="GO" id="GO:0008270">
    <property type="term" value="F:zinc ion binding"/>
    <property type="evidence" value="ECO:0007669"/>
    <property type="project" value="UniProtKB-KW"/>
</dbReference>
<feature type="compositionally biased region" description="Polar residues" evidence="7">
    <location>
        <begin position="306"/>
        <end position="334"/>
    </location>
</feature>
<keyword evidence="4" id="KW-0805">Transcription regulation</keyword>
<feature type="compositionally biased region" description="Low complexity" evidence="7">
    <location>
        <begin position="492"/>
        <end position="501"/>
    </location>
</feature>
<dbReference type="InterPro" id="IPR011011">
    <property type="entry name" value="Znf_FYVE_PHD"/>
</dbReference>
<dbReference type="EMBL" id="QPKB01000006">
    <property type="protein sequence ID" value="RWR86723.1"/>
    <property type="molecule type" value="Genomic_DNA"/>
</dbReference>
<dbReference type="Proteomes" id="UP000283530">
    <property type="component" value="Unassembled WGS sequence"/>
</dbReference>
<organism evidence="9 10">
    <name type="scientific">Cinnamomum micranthum f. kanehirae</name>
    <dbReference type="NCBI Taxonomy" id="337451"/>
    <lineage>
        <taxon>Eukaryota</taxon>
        <taxon>Viridiplantae</taxon>
        <taxon>Streptophyta</taxon>
        <taxon>Embryophyta</taxon>
        <taxon>Tracheophyta</taxon>
        <taxon>Spermatophyta</taxon>
        <taxon>Magnoliopsida</taxon>
        <taxon>Magnoliidae</taxon>
        <taxon>Laurales</taxon>
        <taxon>Lauraceae</taxon>
        <taxon>Cinnamomum</taxon>
    </lineage>
</organism>
<feature type="compositionally biased region" description="Basic and acidic residues" evidence="7">
    <location>
        <begin position="433"/>
        <end position="445"/>
    </location>
</feature>
<dbReference type="GO" id="GO:0034244">
    <property type="term" value="P:negative regulation of transcription elongation by RNA polymerase II"/>
    <property type="evidence" value="ECO:0007669"/>
    <property type="project" value="InterPro"/>
</dbReference>
<feature type="region of interest" description="Disordered" evidence="7">
    <location>
        <begin position="254"/>
        <end position="334"/>
    </location>
</feature>
<feature type="region of interest" description="Disordered" evidence="7">
    <location>
        <begin position="369"/>
        <end position="509"/>
    </location>
</feature>
<evidence type="ECO:0000256" key="3">
    <source>
        <dbReference type="ARBA" id="ARBA00022833"/>
    </source>
</evidence>